<dbReference type="PANTHER" id="PTHR42852:SF6">
    <property type="entry name" value="THIOL:DISULFIDE INTERCHANGE PROTEIN DSBE"/>
    <property type="match status" value="1"/>
</dbReference>
<evidence type="ECO:0000256" key="3">
    <source>
        <dbReference type="ARBA" id="ARBA00022748"/>
    </source>
</evidence>
<dbReference type="OrthoDB" id="9799347at2"/>
<evidence type="ECO:0000259" key="6">
    <source>
        <dbReference type="PROSITE" id="PS51352"/>
    </source>
</evidence>
<dbReference type="RefSeq" id="WP_152578176.1">
    <property type="nucleotide sequence ID" value="NZ_JAATJI010000002.1"/>
</dbReference>
<reference evidence="7 8" key="1">
    <citation type="submission" date="2019-09" db="EMBL/GenBank/DDBJ databases">
        <title>Polymorphobacter sp. isolated from a lake in China.</title>
        <authorList>
            <person name="Liu Z."/>
        </authorList>
    </citation>
    <scope>NUCLEOTIDE SEQUENCE [LARGE SCALE GENOMIC DNA]</scope>
    <source>
        <strain evidence="7 8">D40P</strain>
    </source>
</reference>
<dbReference type="InterPro" id="IPR050553">
    <property type="entry name" value="Thioredoxin_ResA/DsbE_sf"/>
</dbReference>
<keyword evidence="4" id="KW-1015">Disulfide bond</keyword>
<keyword evidence="5" id="KW-0676">Redox-active center</keyword>
<dbReference type="PROSITE" id="PS51352">
    <property type="entry name" value="THIOREDOXIN_2"/>
    <property type="match status" value="1"/>
</dbReference>
<dbReference type="CDD" id="cd03010">
    <property type="entry name" value="TlpA_like_DsbE"/>
    <property type="match status" value="1"/>
</dbReference>
<dbReference type="EMBL" id="WIOL01000003">
    <property type="protein sequence ID" value="MQT17747.1"/>
    <property type="molecule type" value="Genomic_DNA"/>
</dbReference>
<keyword evidence="3" id="KW-0201">Cytochrome c-type biogenesis</keyword>
<dbReference type="InterPro" id="IPR036249">
    <property type="entry name" value="Thioredoxin-like_sf"/>
</dbReference>
<evidence type="ECO:0000313" key="8">
    <source>
        <dbReference type="Proteomes" id="UP000481327"/>
    </source>
</evidence>
<dbReference type="Pfam" id="PF08534">
    <property type="entry name" value="Redoxin"/>
    <property type="match status" value="1"/>
</dbReference>
<gene>
    <name evidence="7" type="ORF">F3168_10800</name>
</gene>
<accession>A0A7C9LGV3</accession>
<dbReference type="GO" id="GO:0030288">
    <property type="term" value="C:outer membrane-bounded periplasmic space"/>
    <property type="evidence" value="ECO:0007669"/>
    <property type="project" value="InterPro"/>
</dbReference>
<dbReference type="InterPro" id="IPR013740">
    <property type="entry name" value="Redoxin"/>
</dbReference>
<comment type="caution">
    <text evidence="7">The sequence shown here is derived from an EMBL/GenBank/DDBJ whole genome shotgun (WGS) entry which is preliminary data.</text>
</comment>
<feature type="domain" description="Thioredoxin" evidence="6">
    <location>
        <begin position="34"/>
        <end position="178"/>
    </location>
</feature>
<dbReference type="NCBIfam" id="TIGR00385">
    <property type="entry name" value="dsbE"/>
    <property type="match status" value="1"/>
</dbReference>
<dbReference type="GO" id="GO:0015036">
    <property type="term" value="F:disulfide oxidoreductase activity"/>
    <property type="evidence" value="ECO:0007669"/>
    <property type="project" value="InterPro"/>
</dbReference>
<proteinExistence type="inferred from homology"/>
<dbReference type="SUPFAM" id="SSF52833">
    <property type="entry name" value="Thioredoxin-like"/>
    <property type="match status" value="1"/>
</dbReference>
<dbReference type="InterPro" id="IPR017937">
    <property type="entry name" value="Thioredoxin_CS"/>
</dbReference>
<evidence type="ECO:0000256" key="4">
    <source>
        <dbReference type="ARBA" id="ARBA00023157"/>
    </source>
</evidence>
<evidence type="ECO:0000256" key="2">
    <source>
        <dbReference type="ARBA" id="ARBA00007758"/>
    </source>
</evidence>
<keyword evidence="8" id="KW-1185">Reference proteome</keyword>
<dbReference type="InterPro" id="IPR004799">
    <property type="entry name" value="Periplasmic_diS_OxRdtase_DsbE"/>
</dbReference>
<dbReference type="Proteomes" id="UP000481327">
    <property type="component" value="Unassembled WGS sequence"/>
</dbReference>
<sequence length="180" mass="19662">MNRLFFILPVVAFVALIGFFAIGLTKDPKALPSQLIDRPLPEFTLPGIAEAPGGGPGFSSTAMKGEPMLLNVFASWCAACPQEHPVLTRIAREGTPVYGLAWKDKPVDSRTWLARFGNPYAKVAADETGRTAIDLGVTGVPETFVVDARGRVRYKQIGPISNEKWDREIKPLIEKLRAEA</sequence>
<dbReference type="GO" id="GO:0017004">
    <property type="term" value="P:cytochrome complex assembly"/>
    <property type="evidence" value="ECO:0007669"/>
    <property type="project" value="UniProtKB-KW"/>
</dbReference>
<dbReference type="PANTHER" id="PTHR42852">
    <property type="entry name" value="THIOL:DISULFIDE INTERCHANGE PROTEIN DSBE"/>
    <property type="match status" value="1"/>
</dbReference>
<evidence type="ECO:0000313" key="7">
    <source>
        <dbReference type="EMBL" id="MQT17747.1"/>
    </source>
</evidence>
<name>A0A7C9LGV3_9SPHN</name>
<dbReference type="InterPro" id="IPR013766">
    <property type="entry name" value="Thioredoxin_domain"/>
</dbReference>
<protein>
    <submittedName>
        <fullName evidence="7">DsbE family thiol:disulfide interchange protein</fullName>
    </submittedName>
</protein>
<dbReference type="Gene3D" id="3.40.30.10">
    <property type="entry name" value="Glutaredoxin"/>
    <property type="match status" value="1"/>
</dbReference>
<evidence type="ECO:0000256" key="1">
    <source>
        <dbReference type="ARBA" id="ARBA00004196"/>
    </source>
</evidence>
<comment type="similarity">
    <text evidence="2">Belongs to the thioredoxin family. DsbE subfamily.</text>
</comment>
<comment type="subcellular location">
    <subcellularLocation>
        <location evidence="1">Cell envelope</location>
    </subcellularLocation>
</comment>
<dbReference type="AlphaFoldDB" id="A0A7C9LGV3"/>
<dbReference type="PROSITE" id="PS00194">
    <property type="entry name" value="THIOREDOXIN_1"/>
    <property type="match status" value="1"/>
</dbReference>
<organism evidence="7 8">
    <name type="scientific">Sandarakinorhabdus fusca</name>
    <dbReference type="NCBI Taxonomy" id="1439888"/>
    <lineage>
        <taxon>Bacteria</taxon>
        <taxon>Pseudomonadati</taxon>
        <taxon>Pseudomonadota</taxon>
        <taxon>Alphaproteobacteria</taxon>
        <taxon>Sphingomonadales</taxon>
        <taxon>Sphingosinicellaceae</taxon>
        <taxon>Sandarakinorhabdus</taxon>
    </lineage>
</organism>
<evidence type="ECO:0000256" key="5">
    <source>
        <dbReference type="ARBA" id="ARBA00023284"/>
    </source>
</evidence>